<proteinExistence type="predicted"/>
<dbReference type="EMBL" id="ON529851">
    <property type="protein sequence ID" value="UTC28717.1"/>
    <property type="molecule type" value="Genomic_DNA"/>
</dbReference>
<keyword evidence="2" id="KW-1185">Reference proteome</keyword>
<gene>
    <name evidence="1" type="ORF">MARCHEWKA_02040</name>
</gene>
<organism evidence="1 2">
    <name type="scientific">Brevundimonas phage vB_BpoS-Marchewka</name>
    <dbReference type="NCBI Taxonomy" id="2948604"/>
    <lineage>
        <taxon>Viruses</taxon>
        <taxon>Duplodnaviria</taxon>
        <taxon>Heunggongvirae</taxon>
        <taxon>Uroviricota</taxon>
        <taxon>Caudoviricetes</taxon>
        <taxon>Jeanschmidtviridae</taxon>
        <taxon>Marchewkavirus</taxon>
        <taxon>Marchewkavirus marchewka</taxon>
    </lineage>
</organism>
<evidence type="ECO:0000313" key="1">
    <source>
        <dbReference type="EMBL" id="UTC28717.1"/>
    </source>
</evidence>
<dbReference type="Proteomes" id="UP001056634">
    <property type="component" value="Segment"/>
</dbReference>
<sequence>MSDTHLTYDFPASADRTHVPDMESFAYNQMPKVGVRDPRLFRYDGTDLYQWYAKAKDSIFEDPCDEPFVIRPHNAPDLEALIREWVAERNTFIAGETTTLREISDRMAAAVGLSIGNAGFKA</sequence>
<protein>
    <submittedName>
        <fullName evidence="1">Uncharacterized protein</fullName>
    </submittedName>
</protein>
<evidence type="ECO:0000313" key="2">
    <source>
        <dbReference type="Proteomes" id="UP001056634"/>
    </source>
</evidence>
<reference evidence="1" key="1">
    <citation type="submission" date="2022-04" db="EMBL/GenBank/DDBJ databases">
        <authorList>
            <person name="Friedrich I."/>
            <person name="Schneider D."/>
            <person name="Poehlein A."/>
            <person name="Hertel R."/>
            <person name="Daniel R."/>
        </authorList>
    </citation>
    <scope>NUCLEOTIDE SEQUENCE</scope>
</reference>
<name>A0A9E7STT9_9CAUD</name>
<accession>A0A9E7STT9</accession>